<feature type="region of interest" description="Disordered" evidence="1">
    <location>
        <begin position="396"/>
        <end position="440"/>
    </location>
</feature>
<dbReference type="InterPro" id="IPR054090">
    <property type="entry name" value="Cep192_Spd-2-like_dom"/>
</dbReference>
<feature type="compositionally biased region" description="Polar residues" evidence="1">
    <location>
        <begin position="543"/>
        <end position="553"/>
    </location>
</feature>
<feature type="domain" description="Cep192/Spd-2-like" evidence="3">
    <location>
        <begin position="1070"/>
        <end position="1185"/>
    </location>
</feature>
<accession>A0A6J0BXE1</accession>
<proteinExistence type="predicted"/>
<dbReference type="KEGG" id="nlo:107224169"/>
<dbReference type="OrthoDB" id="67059at2759"/>
<feature type="region of interest" description="Disordered" evidence="1">
    <location>
        <begin position="543"/>
        <end position="575"/>
    </location>
</feature>
<keyword evidence="5" id="KW-1185">Reference proteome</keyword>
<feature type="domain" description="Cep192-like" evidence="4">
    <location>
        <begin position="1199"/>
        <end position="1349"/>
    </location>
</feature>
<dbReference type="RefSeq" id="XP_015519606.2">
    <property type="nucleotide sequence ID" value="XM_015664120.2"/>
</dbReference>
<sequence length="1522" mass="167877">MEFRGNSNNGTETNLIDVTIFGSPPPQASSTVERRPNLTTWGVRQAAQDDNKIKYSILNDTDAKQSTINSSLGILDNISSLLDDSGVMEEKKNSSISNTIEIERQLARKLLQRCSAPREATLTSDWDKENDGNIQNLTKDNTPSTLMDSGQQSLLNNSDTLEEKPEANQIIFKPNEISARSSVLKNSFDKSIGSSTSPKSRDEISFDTSAAAELIAQFGDEDFQSGSRVESRMAADELSWNQNYPYAMPTNILNSGEKERLELSCFSGVVGNFDLSSTSSTGRRVSVGEFFQRKCGTIGQLQETDSVSRPSFGETIKSPIKHRPLVPLVEKTAMTADSSLREVNKEAMESVNCTNQHSLMSLSSIAQALSDVENGSPRRLVDALIEAKRRKNLPPSQLLNESTSKNRDTFTCPPHSLPFNSSAMPVNEKPERDTKMKGPKFLLDSPKLSLDSKTAQESLTHKSKLTRMSLNVGLGAIESHNISETYNFADKCTGGRKKTSSAKLEKTFDEPKDTNKSCVYHSNATRNLLSCLDESIDAHKPNLNCQNSKQNPDISGKHLYDDQDFSQTPKKEQDKLHNSMTFQKITLAPLRSSAGFLKGIKSENNKTATPELISSFNRSFEKTLRSAKTSSLECNADPESSYNISQYNQIEKTKSQGDDVTAKNTNELCSCIVGVPKEAEIELSNGTDRWMTCTLKLHQIPGSKENIVLKIPQDTVLVAPNDAKLVKIGVTVRQMREPVIVVINIAVSDVVTRSKKVIKHVMCFVPEEPQIDLMIHNGENKIDFQIVAEKCSKTFPVTLENKNNAELPIRLIIAKHPDQPQVFSIDCSADETAFSLDGNEIKYNLTLKPHQQSTVNIQFNGIPLSSFNVQKDLCHATGKLFVQLRTDDSKGLMLREISLTGSIGVSKIDLVDTQLPIVVPKRDSKSIGLVNSGVFAVTLSASLVENDKSTSCAGDFSIKPNTLCLQAGEKGVILVTHKSRMIDSSESRQVFVKVIAGGNEYYYPVTGDSSHLREQLSPNNMQRCTTPLSQERKSKSPTSPQSSESNRSGNCGRHSPYSAGSTSTVSGDVIPLQSTHAALVWSSIKTGKSDIKEFTVLNKSDNKLRLQVSIVDNNKSFKFLKDRHTVGTNMVLALQRMTSKVISVQFSPSNPGACAGKIIFSHYSSGKEQEESSQRKTIFLYGYGGVGKVEISEAFKDTGGLMWLSLGYMNTVGNLSAKIKLQNTGNLCSYAVIKLIPKALYPEMISSWHVTPSELLLGPGEVQWIKLEFHPRREDLALIRRADISQIIGTLSITHGDEPTRWRIRRLYKKLKESGKFRGQDDDIFKNIVYPLCRVFPGEALIQDLSLIKDTVQHLGDLCRGVYQHQVMLTMEVNADDTLTVLNDNADDTQTFNSICSDSSSVFTAGCNSYMLSETIVDGNGREISENDFTVTPGVVNLTPPFRTEATVTISSLCSVAQPFETVLSHSEGVSIVPTEGMIPARRSFQLKVQCSKQIKKNTEAVLQIFMENHKQSVLIMISSSN</sequence>
<feature type="compositionally biased region" description="Polar residues" evidence="1">
    <location>
        <begin position="132"/>
        <end position="152"/>
    </location>
</feature>
<dbReference type="Pfam" id="PF22073">
    <property type="entry name" value="Cep192_D4"/>
    <property type="match status" value="1"/>
</dbReference>
<evidence type="ECO:0000259" key="3">
    <source>
        <dbReference type="Pfam" id="PF22073"/>
    </source>
</evidence>
<evidence type="ECO:0000313" key="6">
    <source>
        <dbReference type="RefSeq" id="XP_015519606.2"/>
    </source>
</evidence>
<gene>
    <name evidence="6" type="primary">LOC107224169</name>
</gene>
<feature type="region of interest" description="Disordered" evidence="1">
    <location>
        <begin position="118"/>
        <end position="152"/>
    </location>
</feature>
<dbReference type="InterPro" id="IPR054091">
    <property type="entry name" value="Cep192-like_D5"/>
</dbReference>
<feature type="region of interest" description="Disordered" evidence="1">
    <location>
        <begin position="1012"/>
        <end position="1063"/>
    </location>
</feature>
<dbReference type="InterPro" id="IPR054086">
    <property type="entry name" value="Cep192-like_D2"/>
</dbReference>
<dbReference type="Proteomes" id="UP000829291">
    <property type="component" value="Chromosome 4"/>
</dbReference>
<feature type="compositionally biased region" description="Polar residues" evidence="1">
    <location>
        <begin position="1016"/>
        <end position="1029"/>
    </location>
</feature>
<protein>
    <submittedName>
        <fullName evidence="6">Uncharacterized protein LOC107224169 isoform X1</fullName>
    </submittedName>
</protein>
<feature type="compositionally biased region" description="Low complexity" evidence="1">
    <location>
        <begin position="1036"/>
        <end position="1048"/>
    </location>
</feature>
<dbReference type="Pfam" id="PF22074">
    <property type="entry name" value="Cep192_D5"/>
    <property type="match status" value="1"/>
</dbReference>
<name>A0A6J0BXE1_NEOLC</name>
<dbReference type="Pfam" id="PF22064">
    <property type="entry name" value="Cep192_D2"/>
    <property type="match status" value="1"/>
</dbReference>
<evidence type="ECO:0000313" key="5">
    <source>
        <dbReference type="Proteomes" id="UP000829291"/>
    </source>
</evidence>
<organism evidence="6">
    <name type="scientific">Neodiprion lecontei</name>
    <name type="common">Redheaded pine sawfly</name>
    <dbReference type="NCBI Taxonomy" id="441921"/>
    <lineage>
        <taxon>Eukaryota</taxon>
        <taxon>Metazoa</taxon>
        <taxon>Ecdysozoa</taxon>
        <taxon>Arthropoda</taxon>
        <taxon>Hexapoda</taxon>
        <taxon>Insecta</taxon>
        <taxon>Pterygota</taxon>
        <taxon>Neoptera</taxon>
        <taxon>Endopterygota</taxon>
        <taxon>Hymenoptera</taxon>
        <taxon>Tenthredinoidea</taxon>
        <taxon>Diprionidae</taxon>
        <taxon>Diprioninae</taxon>
        <taxon>Neodiprion</taxon>
    </lineage>
</organism>
<dbReference type="InParanoid" id="A0A6J0BXE1"/>
<evidence type="ECO:0000259" key="4">
    <source>
        <dbReference type="Pfam" id="PF22074"/>
    </source>
</evidence>
<dbReference type="GeneID" id="107224169"/>
<feature type="domain" description="Cep192-like" evidence="2">
    <location>
        <begin position="768"/>
        <end position="831"/>
    </location>
</feature>
<evidence type="ECO:0000259" key="2">
    <source>
        <dbReference type="Pfam" id="PF22064"/>
    </source>
</evidence>
<evidence type="ECO:0000256" key="1">
    <source>
        <dbReference type="SAM" id="MobiDB-lite"/>
    </source>
</evidence>
<reference evidence="6" key="1">
    <citation type="submission" date="2025-08" db="UniProtKB">
        <authorList>
            <consortium name="RefSeq"/>
        </authorList>
    </citation>
    <scope>IDENTIFICATION</scope>
    <source>
        <tissue evidence="6">Thorax and Abdomen</tissue>
    </source>
</reference>